<protein>
    <submittedName>
        <fullName evidence="1">Uncharacterized protein</fullName>
    </submittedName>
</protein>
<sequence length="81" mass="8386">MGTPISGISILAITVLILVTVPVSSCHRVTIEGNNQSFQPQHNSNSPSTAAAPKESTNNNGDLIFGASRRAIPGGPNPLHN</sequence>
<accession>A0ACB9AAK0</accession>
<dbReference type="Proteomes" id="UP001055879">
    <property type="component" value="Linkage Group LG08"/>
</dbReference>
<organism evidence="1 2">
    <name type="scientific">Arctium lappa</name>
    <name type="common">Greater burdock</name>
    <name type="synonym">Lappa major</name>
    <dbReference type="NCBI Taxonomy" id="4217"/>
    <lineage>
        <taxon>Eukaryota</taxon>
        <taxon>Viridiplantae</taxon>
        <taxon>Streptophyta</taxon>
        <taxon>Embryophyta</taxon>
        <taxon>Tracheophyta</taxon>
        <taxon>Spermatophyta</taxon>
        <taxon>Magnoliopsida</taxon>
        <taxon>eudicotyledons</taxon>
        <taxon>Gunneridae</taxon>
        <taxon>Pentapetalae</taxon>
        <taxon>asterids</taxon>
        <taxon>campanulids</taxon>
        <taxon>Asterales</taxon>
        <taxon>Asteraceae</taxon>
        <taxon>Carduoideae</taxon>
        <taxon>Cardueae</taxon>
        <taxon>Arctiinae</taxon>
        <taxon>Arctium</taxon>
    </lineage>
</organism>
<evidence type="ECO:0000313" key="1">
    <source>
        <dbReference type="EMBL" id="KAI3707029.1"/>
    </source>
</evidence>
<comment type="caution">
    <text evidence="1">The sequence shown here is derived from an EMBL/GenBank/DDBJ whole genome shotgun (WGS) entry which is preliminary data.</text>
</comment>
<dbReference type="EMBL" id="CM042054">
    <property type="protein sequence ID" value="KAI3707029.1"/>
    <property type="molecule type" value="Genomic_DNA"/>
</dbReference>
<keyword evidence="2" id="KW-1185">Reference proteome</keyword>
<evidence type="ECO:0000313" key="2">
    <source>
        <dbReference type="Proteomes" id="UP001055879"/>
    </source>
</evidence>
<proteinExistence type="predicted"/>
<name>A0ACB9AAK0_ARCLA</name>
<gene>
    <name evidence="1" type="ORF">L6452_25191</name>
</gene>
<reference evidence="2" key="1">
    <citation type="journal article" date="2022" name="Mol. Ecol. Resour.">
        <title>The genomes of chicory, endive, great burdock and yacon provide insights into Asteraceae palaeo-polyploidization history and plant inulin production.</title>
        <authorList>
            <person name="Fan W."/>
            <person name="Wang S."/>
            <person name="Wang H."/>
            <person name="Wang A."/>
            <person name="Jiang F."/>
            <person name="Liu H."/>
            <person name="Zhao H."/>
            <person name="Xu D."/>
            <person name="Zhang Y."/>
        </authorList>
    </citation>
    <scope>NUCLEOTIDE SEQUENCE [LARGE SCALE GENOMIC DNA]</scope>
    <source>
        <strain evidence="2">cv. Niubang</strain>
    </source>
</reference>
<reference evidence="1 2" key="2">
    <citation type="journal article" date="2022" name="Mol. Ecol. Resour.">
        <title>The genomes of chicory, endive, great burdock and yacon provide insights into Asteraceae paleo-polyploidization history and plant inulin production.</title>
        <authorList>
            <person name="Fan W."/>
            <person name="Wang S."/>
            <person name="Wang H."/>
            <person name="Wang A."/>
            <person name="Jiang F."/>
            <person name="Liu H."/>
            <person name="Zhao H."/>
            <person name="Xu D."/>
            <person name="Zhang Y."/>
        </authorList>
    </citation>
    <scope>NUCLEOTIDE SEQUENCE [LARGE SCALE GENOMIC DNA]</scope>
    <source>
        <strain evidence="2">cv. Niubang</strain>
    </source>
</reference>